<dbReference type="EMBL" id="PFWU01000046">
    <property type="protein sequence ID" value="PJA45236.1"/>
    <property type="molecule type" value="Genomic_DNA"/>
</dbReference>
<evidence type="ECO:0000313" key="2">
    <source>
        <dbReference type="EMBL" id="PJA45236.1"/>
    </source>
</evidence>
<proteinExistence type="predicted"/>
<evidence type="ECO:0000256" key="1">
    <source>
        <dbReference type="SAM" id="Phobius"/>
    </source>
</evidence>
<feature type="transmembrane region" description="Helical" evidence="1">
    <location>
        <begin position="47"/>
        <end position="69"/>
    </location>
</feature>
<evidence type="ECO:0008006" key="4">
    <source>
        <dbReference type="Google" id="ProtNLM"/>
    </source>
</evidence>
<keyword evidence="1" id="KW-1133">Transmembrane helix</keyword>
<dbReference type="AlphaFoldDB" id="A0A2M7XC05"/>
<sequence>MFRLKRQLKNMHQQATPSHAFKMHLWHKLAEELGEASDCVPVRRFRFATVTGIASLVLVFGMGTGVYAYESPSVVDGHPLHFMKEGIESVEGVFARSPEGRARFHTRMMSRRLEEGETHLQDAAHAQRALERAAIQFEYSVDEVAGGFKDLERRGSFFDDLSVQQARYVELSSRVLESEDEIGGPWSLQQRVETHELSSEELRRLFRMNHGAMIDEEQR</sequence>
<reference evidence="3" key="1">
    <citation type="submission" date="2017-09" db="EMBL/GenBank/DDBJ databases">
        <title>Depth-based differentiation of microbial function through sediment-hosted aquifers and enrichment of novel symbionts in the deep terrestrial subsurface.</title>
        <authorList>
            <person name="Probst A.J."/>
            <person name="Ladd B."/>
            <person name="Jarett J.K."/>
            <person name="Geller-Mcgrath D.E."/>
            <person name="Sieber C.M.K."/>
            <person name="Emerson J.B."/>
            <person name="Anantharaman K."/>
            <person name="Thomas B.C."/>
            <person name="Malmstrom R."/>
            <person name="Stieglmeier M."/>
            <person name="Klingl A."/>
            <person name="Woyke T."/>
            <person name="Ryan C.M."/>
            <person name="Banfield J.F."/>
        </authorList>
    </citation>
    <scope>NUCLEOTIDE SEQUENCE [LARGE SCALE GENOMIC DNA]</scope>
</reference>
<dbReference type="Proteomes" id="UP000229385">
    <property type="component" value="Unassembled WGS sequence"/>
</dbReference>
<name>A0A2M7XC05_9BACT</name>
<evidence type="ECO:0000313" key="3">
    <source>
        <dbReference type="Proteomes" id="UP000229385"/>
    </source>
</evidence>
<accession>A0A2M7XC05</accession>
<gene>
    <name evidence="2" type="ORF">CO174_04385</name>
</gene>
<keyword evidence="1" id="KW-0812">Transmembrane</keyword>
<comment type="caution">
    <text evidence="2">The sequence shown here is derived from an EMBL/GenBank/DDBJ whole genome shotgun (WGS) entry which is preliminary data.</text>
</comment>
<organism evidence="2 3">
    <name type="scientific">Candidatus Uhrbacteria bacterium CG_4_9_14_3_um_filter_50_9</name>
    <dbReference type="NCBI Taxonomy" id="1975035"/>
    <lineage>
        <taxon>Bacteria</taxon>
        <taxon>Candidatus Uhriibacteriota</taxon>
    </lineage>
</organism>
<keyword evidence="1" id="KW-0472">Membrane</keyword>
<protein>
    <recommendedName>
        <fullName evidence="4">DUF5667 domain-containing protein</fullName>
    </recommendedName>
</protein>